<dbReference type="Gene3D" id="3.30.1490.20">
    <property type="entry name" value="ATP-grasp fold, A domain"/>
    <property type="match status" value="1"/>
</dbReference>
<dbReference type="GO" id="GO:0004637">
    <property type="term" value="F:phosphoribosylamine-glycine ligase activity"/>
    <property type="evidence" value="ECO:0007669"/>
    <property type="project" value="UniProtKB-EC"/>
</dbReference>
<dbReference type="UniPathway" id="UPA00074">
    <property type="reaction ID" value="UER00125"/>
</dbReference>
<comment type="pathway">
    <text evidence="1">Purine metabolism; IMP biosynthesis via de novo pathway; N(2)-formyl-N(1)-(5-phospho-D-ribosyl)glycinamide from N(1)-(5-phospho-D-ribosyl)glycinamide (10-formyl THF route): step 1/1.</text>
</comment>
<evidence type="ECO:0000256" key="9">
    <source>
        <dbReference type="ARBA" id="ARBA00022679"/>
    </source>
</evidence>
<evidence type="ECO:0000256" key="18">
    <source>
        <dbReference type="PROSITE-ProRule" id="PRU00409"/>
    </source>
</evidence>
<dbReference type="PROSITE" id="PS50975">
    <property type="entry name" value="ATP_GRASP"/>
    <property type="match status" value="1"/>
</dbReference>
<dbReference type="Gene3D" id="3.40.50.170">
    <property type="entry name" value="Formyl transferase, N-terminal domain"/>
    <property type="match status" value="1"/>
</dbReference>
<dbReference type="GO" id="GO:0005524">
    <property type="term" value="F:ATP binding"/>
    <property type="evidence" value="ECO:0007669"/>
    <property type="project" value="UniProtKB-UniRule"/>
</dbReference>
<dbReference type="GO" id="GO:0009113">
    <property type="term" value="P:purine nucleobase biosynthetic process"/>
    <property type="evidence" value="ECO:0007669"/>
    <property type="project" value="InterPro"/>
</dbReference>
<evidence type="ECO:0000313" key="20">
    <source>
        <dbReference type="EMBL" id="TFJ88567.1"/>
    </source>
</evidence>
<dbReference type="Proteomes" id="UP000355283">
    <property type="component" value="Unassembled WGS sequence"/>
</dbReference>
<keyword evidence="11 18" id="KW-0547">Nucleotide-binding</keyword>
<evidence type="ECO:0000256" key="1">
    <source>
        <dbReference type="ARBA" id="ARBA00005054"/>
    </source>
</evidence>
<dbReference type="SUPFAM" id="SSF51246">
    <property type="entry name" value="Rudiment single hybrid motif"/>
    <property type="match status" value="1"/>
</dbReference>
<evidence type="ECO:0000259" key="19">
    <source>
        <dbReference type="PROSITE" id="PS50975"/>
    </source>
</evidence>
<dbReference type="GO" id="GO:0004644">
    <property type="term" value="F:phosphoribosylglycinamide formyltransferase activity"/>
    <property type="evidence" value="ECO:0007669"/>
    <property type="project" value="UniProtKB-EC"/>
</dbReference>
<dbReference type="PANTHER" id="PTHR43472">
    <property type="entry name" value="PHOSPHORIBOSYLAMINE--GLYCINE LIGASE"/>
    <property type="match status" value="1"/>
</dbReference>
<dbReference type="InterPro" id="IPR020562">
    <property type="entry name" value="PRibGlycinamide_synth_N"/>
</dbReference>
<comment type="similarity">
    <text evidence="4">In the central section; belongs to the AIR synthase family.</text>
</comment>
<dbReference type="FunFam" id="3.30.470.20:FF:000018">
    <property type="entry name" value="Trifunctional purine biosynthetic protein adenosine-3"/>
    <property type="match status" value="1"/>
</dbReference>
<dbReference type="InterPro" id="IPR020560">
    <property type="entry name" value="PRibGlycinamide_synth_C-dom"/>
</dbReference>
<dbReference type="Pfam" id="PF00551">
    <property type="entry name" value="Formyl_trans_N"/>
    <property type="match status" value="1"/>
</dbReference>
<gene>
    <name evidence="20" type="ORF">NSK_000141</name>
</gene>
<dbReference type="FunFam" id="3.30.1490.20:FF:000006">
    <property type="entry name" value="phosphoribosylamine--glycine ligase, chloroplastic-like"/>
    <property type="match status" value="1"/>
</dbReference>
<evidence type="ECO:0000256" key="11">
    <source>
        <dbReference type="ARBA" id="ARBA00022741"/>
    </source>
</evidence>
<proteinExistence type="inferred from homology"/>
<dbReference type="EMBL" id="SDOX01000001">
    <property type="protein sequence ID" value="TFJ88567.1"/>
    <property type="molecule type" value="Genomic_DNA"/>
</dbReference>
<dbReference type="InterPro" id="IPR011761">
    <property type="entry name" value="ATP-grasp"/>
</dbReference>
<evidence type="ECO:0000256" key="15">
    <source>
        <dbReference type="ARBA" id="ARBA00038345"/>
    </source>
</evidence>
<dbReference type="Pfam" id="PF01071">
    <property type="entry name" value="GARS_A"/>
    <property type="match status" value="1"/>
</dbReference>
<evidence type="ECO:0000256" key="6">
    <source>
        <dbReference type="ARBA" id="ARBA00013255"/>
    </source>
</evidence>
<evidence type="ECO:0000256" key="12">
    <source>
        <dbReference type="ARBA" id="ARBA00022755"/>
    </source>
</evidence>
<evidence type="ECO:0000256" key="7">
    <source>
        <dbReference type="ARBA" id="ARBA00021140"/>
    </source>
</evidence>
<name>A0A4D9DDQ6_9STRA</name>
<evidence type="ECO:0000256" key="13">
    <source>
        <dbReference type="ARBA" id="ARBA00022840"/>
    </source>
</evidence>
<evidence type="ECO:0000256" key="4">
    <source>
        <dbReference type="ARBA" id="ARBA00008696"/>
    </source>
</evidence>
<dbReference type="InterPro" id="IPR011054">
    <property type="entry name" value="Rudment_hybrid_motif"/>
</dbReference>
<dbReference type="Gene3D" id="3.40.50.20">
    <property type="match status" value="1"/>
</dbReference>
<dbReference type="Pfam" id="PF02843">
    <property type="entry name" value="GARS_C"/>
    <property type="match status" value="1"/>
</dbReference>
<dbReference type="Pfam" id="PF02844">
    <property type="entry name" value="GARS_N"/>
    <property type="match status" value="1"/>
</dbReference>
<dbReference type="Gene3D" id="3.90.600.10">
    <property type="entry name" value="Phosphoribosylglycinamide synthetase, C-terminal domain"/>
    <property type="match status" value="1"/>
</dbReference>
<comment type="pathway">
    <text evidence="2">Purine metabolism; IMP biosynthesis via de novo pathway; N(1)-(5-phospho-D-ribosyl)glycinamide from 5-phospho-alpha-D-ribose 1-diphosphate: step 2/2.</text>
</comment>
<dbReference type="PROSITE" id="PS00184">
    <property type="entry name" value="GARS"/>
    <property type="match status" value="1"/>
</dbReference>
<dbReference type="GO" id="GO:0006189">
    <property type="term" value="P:'de novo' IMP biosynthetic process"/>
    <property type="evidence" value="ECO:0007669"/>
    <property type="project" value="UniProtKB-UniPathway"/>
</dbReference>
<dbReference type="InterPro" id="IPR002376">
    <property type="entry name" value="Formyl_transf_N"/>
</dbReference>
<dbReference type="InterPro" id="IPR000115">
    <property type="entry name" value="PRibGlycinamide_synth"/>
</dbReference>
<dbReference type="InterPro" id="IPR016185">
    <property type="entry name" value="PreATP-grasp_dom_sf"/>
</dbReference>
<dbReference type="InterPro" id="IPR013815">
    <property type="entry name" value="ATP_grasp_subdomain_1"/>
</dbReference>
<dbReference type="EC" id="6.3.4.13" evidence="6"/>
<comment type="similarity">
    <text evidence="15">Belongs to the GARS family.</text>
</comment>
<evidence type="ECO:0000256" key="14">
    <source>
        <dbReference type="ARBA" id="ARBA00023211"/>
    </source>
</evidence>
<keyword evidence="8" id="KW-0436">Ligase</keyword>
<evidence type="ECO:0000256" key="2">
    <source>
        <dbReference type="ARBA" id="ARBA00005174"/>
    </source>
</evidence>
<dbReference type="InterPro" id="IPR001555">
    <property type="entry name" value="GART_AS"/>
</dbReference>
<keyword evidence="9" id="KW-0808">Transferase</keyword>
<dbReference type="OrthoDB" id="2018833at2759"/>
<dbReference type="SUPFAM" id="SSF56059">
    <property type="entry name" value="Glutathione synthetase ATP-binding domain-like"/>
    <property type="match status" value="1"/>
</dbReference>
<dbReference type="PANTHER" id="PTHR43472:SF1">
    <property type="entry name" value="PHOSPHORIBOSYLAMINE--GLYCINE LIGASE, CHLOROPLASTIC"/>
    <property type="match status" value="1"/>
</dbReference>
<evidence type="ECO:0000313" key="21">
    <source>
        <dbReference type="Proteomes" id="UP000355283"/>
    </source>
</evidence>
<keyword evidence="12" id="KW-0658">Purine biosynthesis</keyword>
<dbReference type="PROSITE" id="PS00373">
    <property type="entry name" value="GART"/>
    <property type="match status" value="1"/>
</dbReference>
<reference evidence="20 21" key="1">
    <citation type="submission" date="2019-01" db="EMBL/GenBank/DDBJ databases">
        <title>Nuclear Genome Assembly of the Microalgal Biofuel strain Nannochloropsis salina CCMP1776.</title>
        <authorList>
            <person name="Hovde B."/>
        </authorList>
    </citation>
    <scope>NUCLEOTIDE SEQUENCE [LARGE SCALE GENOMIC DNA]</scope>
    <source>
        <strain evidence="20 21">CCMP1776</strain>
    </source>
</reference>
<dbReference type="InterPro" id="IPR020561">
    <property type="entry name" value="PRibGlycinamid_synth_ATP-grasp"/>
</dbReference>
<dbReference type="SMART" id="SM01209">
    <property type="entry name" value="GARS_A"/>
    <property type="match status" value="1"/>
</dbReference>
<dbReference type="HAMAP" id="MF_01930">
    <property type="entry name" value="PurN"/>
    <property type="match status" value="1"/>
</dbReference>
<keyword evidence="21" id="KW-1185">Reference proteome</keyword>
<feature type="domain" description="ATP-grasp" evidence="19">
    <location>
        <begin position="110"/>
        <end position="316"/>
    </location>
</feature>
<protein>
    <recommendedName>
        <fullName evidence="7">Trifunctional purine biosynthetic protein adenosine-3</fullName>
        <ecNumber evidence="5">2.1.2.2</ecNumber>
        <ecNumber evidence="6">6.3.4.13</ecNumber>
    </recommendedName>
    <alternativeName>
        <fullName evidence="16">Glycinamide ribonucleotide synthetase</fullName>
    </alternativeName>
    <alternativeName>
        <fullName evidence="17">Phosphoribosylglycinamide synthetase</fullName>
    </alternativeName>
</protein>
<accession>A0A4D9DDQ6</accession>
<evidence type="ECO:0000256" key="5">
    <source>
        <dbReference type="ARBA" id="ARBA00012254"/>
    </source>
</evidence>
<sequence>MEVLLLGSGGREHAIALKLAESNKVTHVYVAPGNGGTATSHDKVSNLAFDAVDLPKLLAFANEHKIELVVVGPEAPLVVGAVDKFAAAGFPCFGPTAAAARLEASKAFSKDFMARHGIPTARYGNFTKYEEAVTFVESADFPVVIKASGLAAGKGVLLPTTKAEALAGLKEIMLDKAFGTAGDEVVVEQYLEGEEASVLAFCDGKRVVLMPGAQDHKRALDGDLGLNTGGMGAYAPAPILTPAIRAKAQAILQRTVDGMAAEGSPYQGVLYGGFMVSKEGEPVVLEYNCRFGDPETQVLLPLLDSDLAEVFLACIEGRLSPEIVRWKALAASTVVMAAKGYPEAYPKGVAIEGLATVQASENGQAGRVMVYHAGTKTGAPGEVLANGGRVLAVTGLGRDIPDSLAKAYAAVRLIRMDPCHYRTDIGQRALRGPCPLRVGVLGSTRGSALQMVLEAMEADELVGARVVLVLSNKEDAGILARARRFGIPAQSISSKGKTREAFDVEATELMEAAGVELVLLVGYMRILSPSFCQRWKDRCLNVHPSLLPDFAGGMDLDVHAAVIAAGRAESGCSVHFVTEEVDAGPVLVQARTALSPGETPESLKAKVQPLEGPAFVTAIQKFMAGEVGPSRKT</sequence>
<evidence type="ECO:0000256" key="3">
    <source>
        <dbReference type="ARBA" id="ARBA00008630"/>
    </source>
</evidence>
<evidence type="ECO:0000256" key="10">
    <source>
        <dbReference type="ARBA" id="ARBA00022723"/>
    </source>
</evidence>
<comment type="similarity">
    <text evidence="3">In the C-terminal section; belongs to the GART family.</text>
</comment>
<dbReference type="GO" id="GO:0046872">
    <property type="term" value="F:metal ion binding"/>
    <property type="evidence" value="ECO:0007669"/>
    <property type="project" value="UniProtKB-KW"/>
</dbReference>
<dbReference type="SUPFAM" id="SSF53328">
    <property type="entry name" value="Formyltransferase"/>
    <property type="match status" value="1"/>
</dbReference>
<dbReference type="CDD" id="cd08645">
    <property type="entry name" value="FMT_core_GART"/>
    <property type="match status" value="1"/>
</dbReference>
<keyword evidence="10" id="KW-0479">Metal-binding</keyword>
<dbReference type="AlphaFoldDB" id="A0A4D9DDQ6"/>
<dbReference type="InterPro" id="IPR036477">
    <property type="entry name" value="Formyl_transf_N_sf"/>
</dbReference>
<evidence type="ECO:0000256" key="17">
    <source>
        <dbReference type="ARBA" id="ARBA00042864"/>
    </source>
</evidence>
<dbReference type="Gene3D" id="3.30.470.20">
    <property type="entry name" value="ATP-grasp fold, B domain"/>
    <property type="match status" value="1"/>
</dbReference>
<dbReference type="SUPFAM" id="SSF52440">
    <property type="entry name" value="PreATP-grasp domain"/>
    <property type="match status" value="1"/>
</dbReference>
<dbReference type="FunFam" id="3.40.50.20:FF:000006">
    <property type="entry name" value="Phosphoribosylamine--glycine ligase, chloroplastic"/>
    <property type="match status" value="1"/>
</dbReference>
<keyword evidence="13 18" id="KW-0067">ATP-binding</keyword>
<keyword evidence="14" id="KW-0464">Manganese</keyword>
<dbReference type="NCBIfam" id="TIGR00877">
    <property type="entry name" value="purD"/>
    <property type="match status" value="1"/>
</dbReference>
<dbReference type="InterPro" id="IPR020559">
    <property type="entry name" value="PRibGlycinamide_synth_CS"/>
</dbReference>
<dbReference type="InterPro" id="IPR037123">
    <property type="entry name" value="PRibGlycinamide_synth_C_sf"/>
</dbReference>
<dbReference type="InterPro" id="IPR004607">
    <property type="entry name" value="GART"/>
</dbReference>
<organism evidence="20 21">
    <name type="scientific">Nannochloropsis salina CCMP1776</name>
    <dbReference type="NCBI Taxonomy" id="1027361"/>
    <lineage>
        <taxon>Eukaryota</taxon>
        <taxon>Sar</taxon>
        <taxon>Stramenopiles</taxon>
        <taxon>Ochrophyta</taxon>
        <taxon>Eustigmatophyceae</taxon>
        <taxon>Eustigmatales</taxon>
        <taxon>Monodopsidaceae</taxon>
        <taxon>Microchloropsis</taxon>
        <taxon>Microchloropsis salina</taxon>
    </lineage>
</organism>
<evidence type="ECO:0000256" key="16">
    <source>
        <dbReference type="ARBA" id="ARBA00042242"/>
    </source>
</evidence>
<dbReference type="EC" id="2.1.2.2" evidence="5"/>
<dbReference type="HAMAP" id="MF_00138">
    <property type="entry name" value="GARS"/>
    <property type="match status" value="1"/>
</dbReference>
<dbReference type="NCBIfam" id="TIGR00639">
    <property type="entry name" value="PurN"/>
    <property type="match status" value="1"/>
</dbReference>
<evidence type="ECO:0000256" key="8">
    <source>
        <dbReference type="ARBA" id="ARBA00022598"/>
    </source>
</evidence>
<comment type="caution">
    <text evidence="20">The sequence shown here is derived from an EMBL/GenBank/DDBJ whole genome shotgun (WGS) entry which is preliminary data.</text>
</comment>
<dbReference type="SMART" id="SM01210">
    <property type="entry name" value="GARS_C"/>
    <property type="match status" value="1"/>
</dbReference>